<dbReference type="PANTHER" id="PTHR11952">
    <property type="entry name" value="UDP- GLUCOSE PYROPHOSPHORYLASE"/>
    <property type="match status" value="1"/>
</dbReference>
<dbReference type="InterPro" id="IPR029044">
    <property type="entry name" value="Nucleotide-diphossugar_trans"/>
</dbReference>
<dbReference type="SUPFAM" id="SSF53448">
    <property type="entry name" value="Nucleotide-diphospho-sugar transferases"/>
    <property type="match status" value="1"/>
</dbReference>
<sequence length="395" mass="45075">MVNVEDLEKYNQQHLVEFEKMMSQKEKDALHHKLEELDLEGIQELYQDVYVNRRTIDDVSEINEVAYDVKAEMDDATQEDFYKKGLQAIKEGKFAVILMAGGQGTRLGYKGPKGSFTIEGVSLFELQAKQLLQLREESGYTLDWYIMTSDINDIETKKFFEEQNYFGYDSAHIHFFKQESIVALSEEGQLVLSKDGEIMETPNGNGGIFKALKKAGLLDQIIDNGNEFLFVNNIDNVLVKVLDPVFAGFTAEQNKDVTTKSIKPKENESVGRLVQKDGKDTVLEYSELEESVANSFDNANIGIHAFKVSFIKDAVQEPLPYHLAVKQLEQLDEDFGVVKQPTLKFELFYFDIFKYAKSFVTLQVPREEEFSPLKNKEGKDSVETATNDLKRMNII</sequence>
<dbReference type="GO" id="GO:0070569">
    <property type="term" value="F:uridylyltransferase activity"/>
    <property type="evidence" value="ECO:0007669"/>
    <property type="project" value="InterPro"/>
</dbReference>
<dbReference type="AlphaFoldDB" id="K9AIF1"/>
<gene>
    <name evidence="4" type="ORF">C273_10612</name>
</gene>
<dbReference type="InterPro" id="IPR039741">
    <property type="entry name" value="UDP-sugar_pyrophosphorylase"/>
</dbReference>
<dbReference type="PANTHER" id="PTHR11952:SF2">
    <property type="entry name" value="LD24639P"/>
    <property type="match status" value="1"/>
</dbReference>
<protein>
    <submittedName>
        <fullName evidence="4">N-acetylglucosamine-1-phosphate uridyltransferase eukaryotic</fullName>
    </submittedName>
</protein>
<keyword evidence="3" id="KW-0548">Nucleotidyltransferase</keyword>
<dbReference type="InterPro" id="IPR002618">
    <property type="entry name" value="UDPGP_fam"/>
</dbReference>
<dbReference type="Pfam" id="PF01704">
    <property type="entry name" value="UDPGP"/>
    <property type="match status" value="1"/>
</dbReference>
<dbReference type="STRING" id="1229783.C273_10612"/>
<keyword evidence="5" id="KW-1185">Reference proteome</keyword>
<dbReference type="RefSeq" id="WP_009384831.1">
    <property type="nucleotide sequence ID" value="NZ_AMSQ01000024.1"/>
</dbReference>
<evidence type="ECO:0000256" key="1">
    <source>
        <dbReference type="ARBA" id="ARBA00010401"/>
    </source>
</evidence>
<proteinExistence type="inferred from homology"/>
<keyword evidence="2 4" id="KW-0808">Transferase</keyword>
<name>K9AIF1_9STAP</name>
<comment type="similarity">
    <text evidence="1">Belongs to the UDPGP type 1 family.</text>
</comment>
<evidence type="ECO:0000256" key="2">
    <source>
        <dbReference type="ARBA" id="ARBA00022679"/>
    </source>
</evidence>
<dbReference type="OrthoDB" id="9806910at2"/>
<reference evidence="4 5" key="1">
    <citation type="journal article" date="2013" name="Genome Announc.">
        <title>Genome Sequence of Staphylococcus massiliensis Strain S46, Isolated from the Surface of Healthy Human Skin.</title>
        <authorList>
            <person name="Srivastav R."/>
            <person name="Singh A."/>
            <person name="Jangir P.K."/>
            <person name="Kumari C."/>
            <person name="Muduli S."/>
            <person name="Sharma R."/>
        </authorList>
    </citation>
    <scope>NUCLEOTIDE SEQUENCE [LARGE SCALE GENOMIC DNA]</scope>
    <source>
        <strain evidence="4 5">S46</strain>
    </source>
</reference>
<evidence type="ECO:0000313" key="5">
    <source>
        <dbReference type="Proteomes" id="UP000009885"/>
    </source>
</evidence>
<evidence type="ECO:0000256" key="3">
    <source>
        <dbReference type="ARBA" id="ARBA00022695"/>
    </source>
</evidence>
<dbReference type="eggNOG" id="COG4284">
    <property type="taxonomic scope" value="Bacteria"/>
</dbReference>
<comment type="caution">
    <text evidence="4">The sequence shown here is derived from an EMBL/GenBank/DDBJ whole genome shotgun (WGS) entry which is preliminary data.</text>
</comment>
<dbReference type="EMBL" id="AMSQ01000024">
    <property type="protein sequence ID" value="EKU45836.1"/>
    <property type="molecule type" value="Genomic_DNA"/>
</dbReference>
<dbReference type="PATRIC" id="fig|1229783.3.peg.2110"/>
<dbReference type="Proteomes" id="UP000009885">
    <property type="component" value="Unassembled WGS sequence"/>
</dbReference>
<organism evidence="4 5">
    <name type="scientific">Staphylococcus massiliensis S46</name>
    <dbReference type="NCBI Taxonomy" id="1229783"/>
    <lineage>
        <taxon>Bacteria</taxon>
        <taxon>Bacillati</taxon>
        <taxon>Bacillota</taxon>
        <taxon>Bacilli</taxon>
        <taxon>Bacillales</taxon>
        <taxon>Staphylococcaceae</taxon>
        <taxon>Staphylococcus</taxon>
    </lineage>
</organism>
<accession>K9AIF1</accession>
<dbReference type="Gene3D" id="3.90.550.10">
    <property type="entry name" value="Spore Coat Polysaccharide Biosynthesis Protein SpsA, Chain A"/>
    <property type="match status" value="1"/>
</dbReference>
<evidence type="ECO:0000313" key="4">
    <source>
        <dbReference type="EMBL" id="EKU45836.1"/>
    </source>
</evidence>